<dbReference type="SMART" id="SM00857">
    <property type="entry name" value="Resolvase"/>
    <property type="match status" value="1"/>
</dbReference>
<dbReference type="CDD" id="cd03768">
    <property type="entry name" value="SR_ResInv"/>
    <property type="match status" value="1"/>
</dbReference>
<keyword evidence="5" id="KW-1185">Reference proteome</keyword>
<evidence type="ECO:0000313" key="5">
    <source>
        <dbReference type="Proteomes" id="UP000199071"/>
    </source>
</evidence>
<dbReference type="InterPro" id="IPR050639">
    <property type="entry name" value="SSR_resolvase"/>
</dbReference>
<organism evidence="4 5">
    <name type="scientific">Bauldia litoralis</name>
    <dbReference type="NCBI Taxonomy" id="665467"/>
    <lineage>
        <taxon>Bacteria</taxon>
        <taxon>Pseudomonadati</taxon>
        <taxon>Pseudomonadota</taxon>
        <taxon>Alphaproteobacteria</taxon>
        <taxon>Hyphomicrobiales</taxon>
        <taxon>Kaistiaceae</taxon>
        <taxon>Bauldia</taxon>
    </lineage>
</organism>
<sequence length="492" mass="54568">MNAPVRARRGETALGGGSAARVVVKRRCAVYTRKSSEEGLDMEFNSLDAQREACEAYIASQKAEGWVLVPDNYDDGGISGGTLERPALKRLLADIEAGRVDVVVVYKIDRLSRSLMDFARLVDVFERNEVTFVSVTQSFNTTTSMGRLTLNILLSFAQFEREVIGERIRDKFAASRKKGMWMGGWAPLGYRVENRRLVIDEAEAEKVRWIFTRYVQIGSVTTVVRELTAESFVNRYGQTLDKGRLYKLLNNRVYLGEAVHKGTSYPGEHEAIVSQSLWDRAHAVMAEGARAKAGRTRAQTPALLKGIIFDAGGRAMSPSHTRKGQRLYRYYVSQSVIRGVGRVGTTPSSTISSGASAHQTGTEANPSGLVTRVPAGDVEAAVMDHLRLMLRSPEIIVATWRAARRDLPDLTEADVRDALDRFDPIWNELFPAEQTRIVRLLVDRVDIAATGIDIRLRVDGLGTLFAEMRDARPGQADRDAGHDRQQIEGRAA</sequence>
<evidence type="ECO:0000259" key="2">
    <source>
        <dbReference type="PROSITE" id="PS51736"/>
    </source>
</evidence>
<feature type="region of interest" description="Disordered" evidence="1">
    <location>
        <begin position="343"/>
        <end position="370"/>
    </location>
</feature>
<reference evidence="4 5" key="1">
    <citation type="submission" date="2016-10" db="EMBL/GenBank/DDBJ databases">
        <authorList>
            <person name="de Groot N.N."/>
        </authorList>
    </citation>
    <scope>NUCLEOTIDE SEQUENCE [LARGE SCALE GENOMIC DNA]</scope>
    <source>
        <strain evidence="4 5">ATCC 35022</strain>
    </source>
</reference>
<feature type="region of interest" description="Disordered" evidence="1">
    <location>
        <begin position="472"/>
        <end position="492"/>
    </location>
</feature>
<dbReference type="InterPro" id="IPR036162">
    <property type="entry name" value="Resolvase-like_N_sf"/>
</dbReference>
<dbReference type="PANTHER" id="PTHR30461:SF23">
    <property type="entry name" value="DNA RECOMBINASE-RELATED"/>
    <property type="match status" value="1"/>
</dbReference>
<dbReference type="PROSITE" id="PS51736">
    <property type="entry name" value="RECOMBINASES_3"/>
    <property type="match status" value="1"/>
</dbReference>
<proteinExistence type="predicted"/>
<name>A0A1G6EQB4_9HYPH</name>
<dbReference type="RefSeq" id="WP_425285046.1">
    <property type="nucleotide sequence ID" value="NZ_FMXQ01000024.1"/>
</dbReference>
<dbReference type="PANTHER" id="PTHR30461">
    <property type="entry name" value="DNA-INVERTASE FROM LAMBDOID PROPHAGE"/>
    <property type="match status" value="1"/>
</dbReference>
<evidence type="ECO:0000313" key="4">
    <source>
        <dbReference type="EMBL" id="SDB59472.1"/>
    </source>
</evidence>
<dbReference type="InterPro" id="IPR006119">
    <property type="entry name" value="Resolv_N"/>
</dbReference>
<dbReference type="STRING" id="665467.SAMN02982931_04803"/>
<dbReference type="InterPro" id="IPR038109">
    <property type="entry name" value="DNA_bind_recomb_sf"/>
</dbReference>
<dbReference type="AlphaFoldDB" id="A0A1G6EQB4"/>
<evidence type="ECO:0000259" key="3">
    <source>
        <dbReference type="PROSITE" id="PS51737"/>
    </source>
</evidence>
<gene>
    <name evidence="4" type="ORF">SAMN02982931_04803</name>
</gene>
<dbReference type="InterPro" id="IPR011109">
    <property type="entry name" value="DNA_bind_recombinase_dom"/>
</dbReference>
<protein>
    <submittedName>
        <fullName evidence="4">Site-specific DNA recombinase</fullName>
    </submittedName>
</protein>
<feature type="domain" description="Recombinase" evidence="3">
    <location>
        <begin position="187"/>
        <end position="291"/>
    </location>
</feature>
<feature type="compositionally biased region" description="Polar residues" evidence="1">
    <location>
        <begin position="345"/>
        <end position="365"/>
    </location>
</feature>
<dbReference type="PROSITE" id="PS51737">
    <property type="entry name" value="RECOMBINASE_DNA_BIND"/>
    <property type="match status" value="1"/>
</dbReference>
<dbReference type="Gene3D" id="3.40.50.1390">
    <property type="entry name" value="Resolvase, N-terminal catalytic domain"/>
    <property type="match status" value="1"/>
</dbReference>
<dbReference type="Gene3D" id="3.90.1750.20">
    <property type="entry name" value="Putative Large Serine Recombinase, Chain B, Domain 2"/>
    <property type="match status" value="1"/>
</dbReference>
<dbReference type="GO" id="GO:0003677">
    <property type="term" value="F:DNA binding"/>
    <property type="evidence" value="ECO:0007669"/>
    <property type="project" value="InterPro"/>
</dbReference>
<dbReference type="SUPFAM" id="SSF53041">
    <property type="entry name" value="Resolvase-like"/>
    <property type="match status" value="1"/>
</dbReference>
<evidence type="ECO:0000256" key="1">
    <source>
        <dbReference type="SAM" id="MobiDB-lite"/>
    </source>
</evidence>
<dbReference type="EMBL" id="FMXQ01000024">
    <property type="protein sequence ID" value="SDB59472.1"/>
    <property type="molecule type" value="Genomic_DNA"/>
</dbReference>
<dbReference type="Pfam" id="PF07508">
    <property type="entry name" value="Recombinase"/>
    <property type="match status" value="1"/>
</dbReference>
<dbReference type="GO" id="GO:0000150">
    <property type="term" value="F:DNA strand exchange activity"/>
    <property type="evidence" value="ECO:0007669"/>
    <property type="project" value="InterPro"/>
</dbReference>
<dbReference type="Pfam" id="PF00239">
    <property type="entry name" value="Resolvase"/>
    <property type="match status" value="1"/>
</dbReference>
<feature type="domain" description="Resolvase/invertase-type recombinase catalytic" evidence="2">
    <location>
        <begin position="27"/>
        <end position="179"/>
    </location>
</feature>
<dbReference type="Proteomes" id="UP000199071">
    <property type="component" value="Unassembled WGS sequence"/>
</dbReference>
<accession>A0A1G6EQB4</accession>